<sequence>MADALRRGDDLSVLADEGEAMGDIAPRELISLADDEGNSVTVNVLGRNPRWAAGLDAEIVVGTPFVSGRCYLALSFSKLESWSDALDRLDAGQGVAWMEMSRGASIFIQLTGERDCPEVVVEDESGSMVTVRVPIALPDDWIAEHRQRLHQLMKHWVPMLSA</sequence>
<keyword evidence="2" id="KW-1185">Reference proteome</keyword>
<dbReference type="EMBL" id="VMNX01000282">
    <property type="protein sequence ID" value="MPY54502.1"/>
    <property type="molecule type" value="Genomic_DNA"/>
</dbReference>
<proteinExistence type="predicted"/>
<evidence type="ECO:0000313" key="1">
    <source>
        <dbReference type="EMBL" id="MPY54502.1"/>
    </source>
</evidence>
<comment type="caution">
    <text evidence="1">The sequence shown here is derived from an EMBL/GenBank/DDBJ whole genome shotgun (WGS) entry which is preliminary data.</text>
</comment>
<name>A0A5N8X567_9ACTN</name>
<reference evidence="1 2" key="1">
    <citation type="submission" date="2019-09" db="EMBL/GenBank/DDBJ databases">
        <authorList>
            <person name="Duangmal K."/>
            <person name="Teo W.F.A."/>
            <person name="Lipun K."/>
        </authorList>
    </citation>
    <scope>NUCLEOTIDE SEQUENCE [LARGE SCALE GENOMIC DNA]</scope>
    <source>
        <strain evidence="1 2">K1PN6</strain>
    </source>
</reference>
<protein>
    <submittedName>
        <fullName evidence="1">Uncharacterized protein</fullName>
    </submittedName>
</protein>
<gene>
    <name evidence="1" type="ORF">FPZ41_40490</name>
</gene>
<evidence type="ECO:0000313" key="2">
    <source>
        <dbReference type="Proteomes" id="UP000373149"/>
    </source>
</evidence>
<accession>A0A5N8X567</accession>
<dbReference type="AlphaFoldDB" id="A0A5N8X567"/>
<dbReference type="InterPro" id="IPR046003">
    <property type="entry name" value="DUF5959"/>
</dbReference>
<dbReference type="Proteomes" id="UP000373149">
    <property type="component" value="Unassembled WGS sequence"/>
</dbReference>
<organism evidence="1 2">
    <name type="scientific">Streptomyces acidicola</name>
    <dbReference type="NCBI Taxonomy" id="2596892"/>
    <lineage>
        <taxon>Bacteria</taxon>
        <taxon>Bacillati</taxon>
        <taxon>Actinomycetota</taxon>
        <taxon>Actinomycetes</taxon>
        <taxon>Kitasatosporales</taxon>
        <taxon>Streptomycetaceae</taxon>
        <taxon>Streptomyces</taxon>
    </lineage>
</organism>
<dbReference type="Pfam" id="PF19384">
    <property type="entry name" value="DUF5959"/>
    <property type="match status" value="1"/>
</dbReference>